<dbReference type="eggNOG" id="ENOG502SP83">
    <property type="taxonomic scope" value="Eukaryota"/>
</dbReference>
<name>G1XHU6_ARTOA</name>
<feature type="compositionally biased region" description="Basic and acidic residues" evidence="2">
    <location>
        <begin position="319"/>
        <end position="331"/>
    </location>
</feature>
<sequence length="331" mass="37946">MAMYLEVVALLYPLRLTVEYLVRVCKDLQLHRKPAYEKFNLRPMESEHRSRMFWCTFLLDRKLALQLGTTPMFDEKEIEINEPGSYETSDLVKRESNIADPEGPESIMLMKSLIGVSRLIGQIFRLNPQEGSIEHQVVVIEQQLGDIENSFPQHILDWESSSPLDPMFLDAAMFAMATRLSLYRYFTDATLTPDFRARCFLQCLEVAKATVQLLRRTMKFPDSEKAFRLRQSGLTYQHIFKASTILLLAASILPNPENISSELRTCIGVLQVAAPVRPSVLQNLRILDKLSEILKQEPILEWNEGPKTSDSATFPPPDNMRDQDHPSDMII</sequence>
<comment type="caution">
    <text evidence="4">The sequence shown here is derived from an EMBL/GenBank/DDBJ whole genome shotgun (WGS) entry which is preliminary data.</text>
</comment>
<dbReference type="InParanoid" id="G1XHU6"/>
<dbReference type="SMART" id="SM00906">
    <property type="entry name" value="Fungal_trans"/>
    <property type="match status" value="1"/>
</dbReference>
<reference evidence="4 5" key="1">
    <citation type="journal article" date="2011" name="PLoS Pathog.">
        <title>Genomic and proteomic analyses of the fungus Arthrobotrys oligospora provide insights into nematode-trap formation.</title>
        <authorList>
            <person name="Yang J."/>
            <person name="Wang L."/>
            <person name="Ji X."/>
            <person name="Feng Y."/>
            <person name="Li X."/>
            <person name="Zou C."/>
            <person name="Xu J."/>
            <person name="Ren Y."/>
            <person name="Mi Q."/>
            <person name="Wu J."/>
            <person name="Liu S."/>
            <person name="Liu Y."/>
            <person name="Huang X."/>
            <person name="Wang H."/>
            <person name="Niu X."/>
            <person name="Li J."/>
            <person name="Liang L."/>
            <person name="Luo Y."/>
            <person name="Ji K."/>
            <person name="Zhou W."/>
            <person name="Yu Z."/>
            <person name="Li G."/>
            <person name="Liu Y."/>
            <person name="Li L."/>
            <person name="Qiao M."/>
            <person name="Feng L."/>
            <person name="Zhang K.-Q."/>
        </authorList>
    </citation>
    <scope>NUCLEOTIDE SEQUENCE [LARGE SCALE GENOMIC DNA]</scope>
    <source>
        <strain evidence="5">ATCC 24927 / CBS 115.81 / DSM 1491</strain>
    </source>
</reference>
<dbReference type="InterPro" id="IPR050987">
    <property type="entry name" value="AtrR-like"/>
</dbReference>
<dbReference type="RefSeq" id="XP_011124058.1">
    <property type="nucleotide sequence ID" value="XM_011125756.1"/>
</dbReference>
<proteinExistence type="predicted"/>
<dbReference type="PANTHER" id="PTHR46910">
    <property type="entry name" value="TRANSCRIPTION FACTOR PDR1"/>
    <property type="match status" value="1"/>
</dbReference>
<evidence type="ECO:0000256" key="1">
    <source>
        <dbReference type="ARBA" id="ARBA00023242"/>
    </source>
</evidence>
<dbReference type="AlphaFoldDB" id="G1XHU6"/>
<dbReference type="HOGENOM" id="CLU_839292_0_0_1"/>
<organism evidence="4 5">
    <name type="scientific">Arthrobotrys oligospora (strain ATCC 24927 / CBS 115.81 / DSM 1491)</name>
    <name type="common">Nematode-trapping fungus</name>
    <name type="synonym">Didymozoophaga oligospora</name>
    <dbReference type="NCBI Taxonomy" id="756982"/>
    <lineage>
        <taxon>Eukaryota</taxon>
        <taxon>Fungi</taxon>
        <taxon>Dikarya</taxon>
        <taxon>Ascomycota</taxon>
        <taxon>Pezizomycotina</taxon>
        <taxon>Orbiliomycetes</taxon>
        <taxon>Orbiliales</taxon>
        <taxon>Orbiliaceae</taxon>
        <taxon>Orbilia</taxon>
        <taxon>Orbilia oligospora</taxon>
    </lineage>
</organism>
<dbReference type="STRING" id="756982.G1XHU6"/>
<dbReference type="CDD" id="cd12148">
    <property type="entry name" value="fungal_TF_MHR"/>
    <property type="match status" value="1"/>
</dbReference>
<dbReference type="GO" id="GO:0003677">
    <property type="term" value="F:DNA binding"/>
    <property type="evidence" value="ECO:0007669"/>
    <property type="project" value="InterPro"/>
</dbReference>
<evidence type="ECO:0000313" key="5">
    <source>
        <dbReference type="Proteomes" id="UP000008784"/>
    </source>
</evidence>
<evidence type="ECO:0000313" key="4">
    <source>
        <dbReference type="EMBL" id="EGX47283.1"/>
    </source>
</evidence>
<gene>
    <name evidence="4" type="ORF">AOL_s00088g59</name>
</gene>
<protein>
    <recommendedName>
        <fullName evidence="3">Xylanolytic transcriptional activator regulatory domain-containing protein</fullName>
    </recommendedName>
</protein>
<dbReference type="GO" id="GO:0006351">
    <property type="term" value="P:DNA-templated transcription"/>
    <property type="evidence" value="ECO:0007669"/>
    <property type="project" value="InterPro"/>
</dbReference>
<accession>G1XHU6</accession>
<dbReference type="GO" id="GO:0008270">
    <property type="term" value="F:zinc ion binding"/>
    <property type="evidence" value="ECO:0007669"/>
    <property type="project" value="InterPro"/>
</dbReference>
<dbReference type="Pfam" id="PF04082">
    <property type="entry name" value="Fungal_trans"/>
    <property type="match status" value="1"/>
</dbReference>
<dbReference type="PANTHER" id="PTHR46910:SF1">
    <property type="entry name" value="MISCELLANEOUS ZN(II)2CYS6 TRANSCRIPTION FACTOR (EUROFUNG)-RELATED"/>
    <property type="match status" value="1"/>
</dbReference>
<dbReference type="EMBL" id="ADOT01000160">
    <property type="protein sequence ID" value="EGX47283.1"/>
    <property type="molecule type" value="Genomic_DNA"/>
</dbReference>
<dbReference type="GO" id="GO:0003700">
    <property type="term" value="F:DNA-binding transcription factor activity"/>
    <property type="evidence" value="ECO:0007669"/>
    <property type="project" value="InterPro"/>
</dbReference>
<feature type="region of interest" description="Disordered" evidence="2">
    <location>
        <begin position="304"/>
        <end position="331"/>
    </location>
</feature>
<keyword evidence="5" id="KW-1185">Reference proteome</keyword>
<evidence type="ECO:0000259" key="3">
    <source>
        <dbReference type="SMART" id="SM00906"/>
    </source>
</evidence>
<dbReference type="Proteomes" id="UP000008784">
    <property type="component" value="Unassembled WGS sequence"/>
</dbReference>
<dbReference type="OrthoDB" id="3266505at2759"/>
<dbReference type="InterPro" id="IPR007219">
    <property type="entry name" value="XnlR_reg_dom"/>
</dbReference>
<keyword evidence="1" id="KW-0539">Nucleus</keyword>
<evidence type="ECO:0000256" key="2">
    <source>
        <dbReference type="SAM" id="MobiDB-lite"/>
    </source>
</evidence>
<dbReference type="GeneID" id="22895039"/>
<feature type="domain" description="Xylanolytic transcriptional activator regulatory" evidence="3">
    <location>
        <begin position="14"/>
        <end position="89"/>
    </location>
</feature>